<name>A0ABV9SZR6_9BACT</name>
<dbReference type="InterPro" id="IPR036651">
    <property type="entry name" value="Gln_synt_N_sf"/>
</dbReference>
<accession>A0ABV9SZR6</accession>
<evidence type="ECO:0000256" key="2">
    <source>
        <dbReference type="PROSITE-ProRule" id="PRU01331"/>
    </source>
</evidence>
<comment type="caution">
    <text evidence="5">The sequence shown here is derived from an EMBL/GenBank/DDBJ whole genome shotgun (WGS) entry which is preliminary data.</text>
</comment>
<reference evidence="6" key="1">
    <citation type="journal article" date="2019" name="Int. J. Syst. Evol. Microbiol.">
        <title>The Global Catalogue of Microorganisms (GCM) 10K type strain sequencing project: providing services to taxonomists for standard genome sequencing and annotation.</title>
        <authorList>
            <consortium name="The Broad Institute Genomics Platform"/>
            <consortium name="The Broad Institute Genome Sequencing Center for Infectious Disease"/>
            <person name="Wu L."/>
            <person name="Ma J."/>
        </authorList>
    </citation>
    <scope>NUCLEOTIDE SEQUENCE [LARGE SCALE GENOMIC DNA]</scope>
    <source>
        <strain evidence="6">CGMCC 4.7466</strain>
    </source>
</reference>
<gene>
    <name evidence="5" type="ORF">ACFPFU_09350</name>
</gene>
<dbReference type="EMBL" id="JBHSJJ010000004">
    <property type="protein sequence ID" value="MFC4871891.1"/>
    <property type="molecule type" value="Genomic_DNA"/>
</dbReference>
<dbReference type="RefSeq" id="WP_377063784.1">
    <property type="nucleotide sequence ID" value="NZ_JBHSJJ010000004.1"/>
</dbReference>
<dbReference type="InterPro" id="IPR014746">
    <property type="entry name" value="Gln_synth/guanido_kin_cat_dom"/>
</dbReference>
<dbReference type="Gene3D" id="3.30.590.10">
    <property type="entry name" value="Glutamine synthetase/guanido kinase, catalytic domain"/>
    <property type="match status" value="1"/>
</dbReference>
<evidence type="ECO:0000256" key="1">
    <source>
        <dbReference type="ARBA" id="ARBA00022598"/>
    </source>
</evidence>
<evidence type="ECO:0000259" key="4">
    <source>
        <dbReference type="PROSITE" id="PS51987"/>
    </source>
</evidence>
<dbReference type="Gene3D" id="3.10.20.70">
    <property type="entry name" value="Glutamine synthetase, N-terminal domain"/>
    <property type="match status" value="1"/>
</dbReference>
<dbReference type="Pfam" id="PF00120">
    <property type="entry name" value="Gln-synt_C"/>
    <property type="match status" value="1"/>
</dbReference>
<keyword evidence="1 5" id="KW-0436">Ligase</keyword>
<feature type="domain" description="GS catalytic" evidence="4">
    <location>
        <begin position="117"/>
        <end position="454"/>
    </location>
</feature>
<dbReference type="SMART" id="SM01230">
    <property type="entry name" value="Gln-synt_C"/>
    <property type="match status" value="1"/>
</dbReference>
<evidence type="ECO:0000313" key="5">
    <source>
        <dbReference type="EMBL" id="MFC4871891.1"/>
    </source>
</evidence>
<dbReference type="PANTHER" id="PTHR43785:SF12">
    <property type="entry name" value="TYPE-1 GLUTAMINE SYNTHETASE 2"/>
    <property type="match status" value="1"/>
</dbReference>
<dbReference type="PANTHER" id="PTHR43785">
    <property type="entry name" value="GAMMA-GLUTAMYLPUTRESCINE SYNTHETASE"/>
    <property type="match status" value="1"/>
</dbReference>
<proteinExistence type="inferred from homology"/>
<sequence>MKKSKDEIRNFLRESHHQKVRLAVVDIDGVLRGKVVSAEKFISILEGGMGFCAVVFGWDMEDKSYDNIQVTGWHTGYPDFEARVDPNTMRKVPWDDDLPFFLADFSEDKGQGAEVCPRSLLKKIKAQAETEGFKAQFSQEFEWFNFEMTPEAFYSHEAGAAKPLTPGMFGYSILRSSLKHAYFNELFDHCHAFDVPLEGLHTETGPGVYEAAIQYADILLAADRAALFKTCVKEIAYKHGIMATFMAKWTESLPGNGGHVHQSLWDPGLERNLFYEASDSKGMSALMKQYIAGQLHCLPYILPMFAPTINSYKRLVEGAWAPTTITWAFDNRTTALRVLTGKEKSTRLETRVIGSDVNPYLAMAACLASGLYGIRKGLDLDRPATVGNGYEDYSNGSIPTSLKESVAMMKDSELAKELFGEIFVDHFCRTREWECREFASKVTDWERKRYFEII</sequence>
<protein>
    <submittedName>
        <fullName evidence="5">Glutamine synthetase family protein</fullName>
        <ecNumber evidence="5">6.3.1.-</ecNumber>
    </submittedName>
</protein>
<dbReference type="EC" id="6.3.1.-" evidence="5"/>
<dbReference type="SUPFAM" id="SSF54368">
    <property type="entry name" value="Glutamine synthetase, N-terminal domain"/>
    <property type="match status" value="1"/>
</dbReference>
<dbReference type="SUPFAM" id="SSF55931">
    <property type="entry name" value="Glutamine synthetase/guanido kinase"/>
    <property type="match status" value="1"/>
</dbReference>
<dbReference type="Proteomes" id="UP001595818">
    <property type="component" value="Unassembled WGS sequence"/>
</dbReference>
<keyword evidence="6" id="KW-1185">Reference proteome</keyword>
<dbReference type="PROSITE" id="PS51987">
    <property type="entry name" value="GS_CATALYTIC"/>
    <property type="match status" value="1"/>
</dbReference>
<comment type="similarity">
    <text evidence="2 3">Belongs to the glutamine synthetase family.</text>
</comment>
<dbReference type="InterPro" id="IPR008146">
    <property type="entry name" value="Gln_synth_cat_dom"/>
</dbReference>
<organism evidence="5 6">
    <name type="scientific">Negadavirga shengliensis</name>
    <dbReference type="NCBI Taxonomy" id="1389218"/>
    <lineage>
        <taxon>Bacteria</taxon>
        <taxon>Pseudomonadati</taxon>
        <taxon>Bacteroidota</taxon>
        <taxon>Cytophagia</taxon>
        <taxon>Cytophagales</taxon>
        <taxon>Cyclobacteriaceae</taxon>
        <taxon>Negadavirga</taxon>
    </lineage>
</organism>
<evidence type="ECO:0000256" key="3">
    <source>
        <dbReference type="RuleBase" id="RU000384"/>
    </source>
</evidence>
<dbReference type="GO" id="GO:0016874">
    <property type="term" value="F:ligase activity"/>
    <property type="evidence" value="ECO:0007669"/>
    <property type="project" value="UniProtKB-KW"/>
</dbReference>
<evidence type="ECO:0000313" key="6">
    <source>
        <dbReference type="Proteomes" id="UP001595818"/>
    </source>
</evidence>